<evidence type="ECO:0000256" key="1">
    <source>
        <dbReference type="SAM" id="MobiDB-lite"/>
    </source>
</evidence>
<organism evidence="2 3">
    <name type="scientific">Syntrophobacter fumaroxidans (strain DSM 10017 / MPOB)</name>
    <dbReference type="NCBI Taxonomy" id="335543"/>
    <lineage>
        <taxon>Bacteria</taxon>
        <taxon>Pseudomonadati</taxon>
        <taxon>Thermodesulfobacteriota</taxon>
        <taxon>Syntrophobacteria</taxon>
        <taxon>Syntrophobacterales</taxon>
        <taxon>Syntrophobacteraceae</taxon>
        <taxon>Syntrophobacter</taxon>
    </lineage>
</organism>
<dbReference type="AlphaFoldDB" id="A0LIA3"/>
<sequence>MIGDRKPETKFADRQGIDPDFTIARLGVCRRTAWNIFPATSGSPKAFVGPGLPPSRERSPSPGLKPGAGVPAGFVFSRKVR</sequence>
<dbReference type="Proteomes" id="UP000001784">
    <property type="component" value="Chromosome"/>
</dbReference>
<gene>
    <name evidence="2" type="ordered locus">Sfum_1466</name>
</gene>
<keyword evidence="3" id="KW-1185">Reference proteome</keyword>
<name>A0LIA3_SYNFM</name>
<dbReference type="STRING" id="335543.Sfum_1466"/>
<dbReference type="EMBL" id="CP000478">
    <property type="protein sequence ID" value="ABK17155.1"/>
    <property type="molecule type" value="Genomic_DNA"/>
</dbReference>
<dbReference type="RefSeq" id="WP_011698326.1">
    <property type="nucleotide sequence ID" value="NC_008554.1"/>
</dbReference>
<accession>A0LIA3</accession>
<reference evidence="2 3" key="1">
    <citation type="submission" date="2006-10" db="EMBL/GenBank/DDBJ databases">
        <title>Complete sequence of Syntrophobacter fumaroxidans MPOB.</title>
        <authorList>
            <consortium name="US DOE Joint Genome Institute"/>
            <person name="Copeland A."/>
            <person name="Lucas S."/>
            <person name="Lapidus A."/>
            <person name="Barry K."/>
            <person name="Detter J.C."/>
            <person name="Glavina del Rio T."/>
            <person name="Hammon N."/>
            <person name="Israni S."/>
            <person name="Pitluck S."/>
            <person name="Goltsman E.G."/>
            <person name="Martinez M."/>
            <person name="Schmutz J."/>
            <person name="Larimer F."/>
            <person name="Land M."/>
            <person name="Hauser L."/>
            <person name="Kyrpides N."/>
            <person name="Kim E."/>
            <person name="Boone D.R."/>
            <person name="Brockman F."/>
            <person name="Culley D."/>
            <person name="Ferry J."/>
            <person name="Gunsalus R."/>
            <person name="McInerney M.J."/>
            <person name="Morrison M."/>
            <person name="Plugge C."/>
            <person name="Rohlin L."/>
            <person name="Scholten J."/>
            <person name="Sieber J."/>
            <person name="Stams A.J.M."/>
            <person name="Worm P."/>
            <person name="Henstra A.M."/>
            <person name="Richardson P."/>
        </authorList>
    </citation>
    <scope>NUCLEOTIDE SEQUENCE [LARGE SCALE GENOMIC DNA]</scope>
    <source>
        <strain evidence="3">DSM 10017 / MPOB</strain>
    </source>
</reference>
<dbReference type="KEGG" id="sfu:Sfum_1466"/>
<feature type="region of interest" description="Disordered" evidence="1">
    <location>
        <begin position="45"/>
        <end position="81"/>
    </location>
</feature>
<proteinExistence type="predicted"/>
<evidence type="ECO:0000313" key="3">
    <source>
        <dbReference type="Proteomes" id="UP000001784"/>
    </source>
</evidence>
<evidence type="ECO:0000313" key="2">
    <source>
        <dbReference type="EMBL" id="ABK17155.1"/>
    </source>
</evidence>
<dbReference type="HOGENOM" id="CLU_2572645_0_0_7"/>
<dbReference type="InParanoid" id="A0LIA3"/>
<protein>
    <submittedName>
        <fullName evidence="2">Uncharacterized protein</fullName>
    </submittedName>
</protein>